<dbReference type="SUPFAM" id="SSF48008">
    <property type="entry name" value="GntR ligand-binding domain-like"/>
    <property type="match status" value="1"/>
</dbReference>
<gene>
    <name evidence="5" type="ORF">DDE23_11960</name>
</gene>
<evidence type="ECO:0000256" key="2">
    <source>
        <dbReference type="ARBA" id="ARBA00023125"/>
    </source>
</evidence>
<evidence type="ECO:0000256" key="1">
    <source>
        <dbReference type="ARBA" id="ARBA00023015"/>
    </source>
</evidence>
<name>A0A2T7USH1_9RHOB</name>
<dbReference type="SUPFAM" id="SSF46785">
    <property type="entry name" value="Winged helix' DNA-binding domain"/>
    <property type="match status" value="1"/>
</dbReference>
<evidence type="ECO:0000313" key="6">
    <source>
        <dbReference type="Proteomes" id="UP000244810"/>
    </source>
</evidence>
<evidence type="ECO:0000313" key="5">
    <source>
        <dbReference type="EMBL" id="PVE47576.1"/>
    </source>
</evidence>
<dbReference type="Gene3D" id="1.10.10.10">
    <property type="entry name" value="Winged helix-like DNA-binding domain superfamily/Winged helix DNA-binding domain"/>
    <property type="match status" value="1"/>
</dbReference>
<keyword evidence="6" id="KW-1185">Reference proteome</keyword>
<keyword evidence="1" id="KW-0805">Transcription regulation</keyword>
<reference evidence="5 6" key="1">
    <citation type="journal article" date="2011" name="Syst. Appl. Microbiol.">
        <title>Defluviimonas denitrificans gen. nov., sp. nov., and Pararhodobacter aggregans gen. nov., sp. nov., non-phototrophic Rhodobacteraceae from the biofilter of a marine aquaculture.</title>
        <authorList>
            <person name="Foesel B.U."/>
            <person name="Drake H.L."/>
            <person name="Schramm A."/>
        </authorList>
    </citation>
    <scope>NUCLEOTIDE SEQUENCE [LARGE SCALE GENOMIC DNA]</scope>
    <source>
        <strain evidence="5 6">D1-19</strain>
    </source>
</reference>
<dbReference type="PRINTS" id="PR00035">
    <property type="entry name" value="HTHGNTR"/>
</dbReference>
<dbReference type="GO" id="GO:0043565">
    <property type="term" value="F:sequence-specific DNA binding"/>
    <property type="evidence" value="ECO:0007669"/>
    <property type="project" value="InterPro"/>
</dbReference>
<dbReference type="PANTHER" id="PTHR43537:SF49">
    <property type="entry name" value="TRANSCRIPTIONAL REGULATORY PROTEIN"/>
    <property type="match status" value="1"/>
</dbReference>
<dbReference type="CDD" id="cd07377">
    <property type="entry name" value="WHTH_GntR"/>
    <property type="match status" value="1"/>
</dbReference>
<comment type="caution">
    <text evidence="5">The sequence shown here is derived from an EMBL/GenBank/DDBJ whole genome shotgun (WGS) entry which is preliminary data.</text>
</comment>
<feature type="domain" description="HTH gntR-type" evidence="4">
    <location>
        <begin position="10"/>
        <end position="77"/>
    </location>
</feature>
<evidence type="ECO:0000259" key="4">
    <source>
        <dbReference type="PROSITE" id="PS50949"/>
    </source>
</evidence>
<dbReference type="RefSeq" id="WP_107754069.1">
    <property type="nucleotide sequence ID" value="NZ_QBKF01000011.1"/>
</dbReference>
<keyword evidence="3" id="KW-0804">Transcription</keyword>
<dbReference type="InterPro" id="IPR008920">
    <property type="entry name" value="TF_FadR/GntR_C"/>
</dbReference>
<dbReference type="AlphaFoldDB" id="A0A2T7USH1"/>
<accession>A0A2T7USH1</accession>
<dbReference type="Gene3D" id="1.20.120.530">
    <property type="entry name" value="GntR ligand-binding domain-like"/>
    <property type="match status" value="1"/>
</dbReference>
<dbReference type="Proteomes" id="UP000244810">
    <property type="component" value="Unassembled WGS sequence"/>
</dbReference>
<dbReference type="Pfam" id="PF07729">
    <property type="entry name" value="FCD"/>
    <property type="match status" value="1"/>
</dbReference>
<organism evidence="5 6">
    <name type="scientific">Pararhodobacter aggregans</name>
    <dbReference type="NCBI Taxonomy" id="404875"/>
    <lineage>
        <taxon>Bacteria</taxon>
        <taxon>Pseudomonadati</taxon>
        <taxon>Pseudomonadota</taxon>
        <taxon>Alphaproteobacteria</taxon>
        <taxon>Rhodobacterales</taxon>
        <taxon>Paracoccaceae</taxon>
        <taxon>Pararhodobacter</taxon>
    </lineage>
</organism>
<evidence type="ECO:0000256" key="3">
    <source>
        <dbReference type="ARBA" id="ARBA00023163"/>
    </source>
</evidence>
<dbReference type="EMBL" id="QDDR01000005">
    <property type="protein sequence ID" value="PVE47576.1"/>
    <property type="molecule type" value="Genomic_DNA"/>
</dbReference>
<proteinExistence type="predicted"/>
<sequence>MRNSDPNPDLPQGQDAYRRLLLEIRAGALKPGDRLLEVELAGRLGISRTPVREAIRQLEADGLVVHVPRVGAAVRGLDPGEVTELYEMRGVLEGTAARLAARAASDVERDELAAINAEMAAALGDPARMYELNRQFHAALLDAARNRYLARSVAGLQKTLLLLGPTTLEGEERARGAIEEHAEVLAALDARDELAAEQAMRRHVAAAHAVRLRQFRSRPADDVPD</sequence>
<dbReference type="PRINTS" id="PR00033">
    <property type="entry name" value="HTHASNC"/>
</dbReference>
<protein>
    <submittedName>
        <fullName evidence="5">GntR family transcriptional regulator</fullName>
    </submittedName>
</protein>
<dbReference type="InterPro" id="IPR000524">
    <property type="entry name" value="Tscrpt_reg_HTH_GntR"/>
</dbReference>
<dbReference type="InterPro" id="IPR000485">
    <property type="entry name" value="AsnC-type_HTH_dom"/>
</dbReference>
<dbReference type="InterPro" id="IPR036388">
    <property type="entry name" value="WH-like_DNA-bd_sf"/>
</dbReference>
<dbReference type="PANTHER" id="PTHR43537">
    <property type="entry name" value="TRANSCRIPTIONAL REGULATOR, GNTR FAMILY"/>
    <property type="match status" value="1"/>
</dbReference>
<dbReference type="SMART" id="SM00895">
    <property type="entry name" value="FCD"/>
    <property type="match status" value="1"/>
</dbReference>
<dbReference type="GO" id="GO:0003700">
    <property type="term" value="F:DNA-binding transcription factor activity"/>
    <property type="evidence" value="ECO:0007669"/>
    <property type="project" value="InterPro"/>
</dbReference>
<dbReference type="OrthoDB" id="8114900at2"/>
<dbReference type="PROSITE" id="PS50949">
    <property type="entry name" value="HTH_GNTR"/>
    <property type="match status" value="1"/>
</dbReference>
<keyword evidence="2" id="KW-0238">DNA-binding</keyword>
<dbReference type="InterPro" id="IPR011711">
    <property type="entry name" value="GntR_C"/>
</dbReference>
<dbReference type="InterPro" id="IPR036390">
    <property type="entry name" value="WH_DNA-bd_sf"/>
</dbReference>
<dbReference type="SMART" id="SM00345">
    <property type="entry name" value="HTH_GNTR"/>
    <property type="match status" value="1"/>
</dbReference>
<dbReference type="Pfam" id="PF00392">
    <property type="entry name" value="GntR"/>
    <property type="match status" value="1"/>
</dbReference>